<reference evidence="2 3" key="1">
    <citation type="submission" date="2018-10" db="EMBL/GenBank/DDBJ databases">
        <title>Genomic Encyclopedia of Archaeal and Bacterial Type Strains, Phase II (KMG-II): from individual species to whole genera.</title>
        <authorList>
            <person name="Goeker M."/>
        </authorList>
    </citation>
    <scope>NUCLEOTIDE SEQUENCE [LARGE SCALE GENOMIC DNA]</scope>
    <source>
        <strain evidence="2 3">RP-AC37</strain>
    </source>
</reference>
<dbReference type="RefSeq" id="WP_183061899.1">
    <property type="nucleotide sequence ID" value="NZ_RBWV01000011.1"/>
</dbReference>
<feature type="region of interest" description="Disordered" evidence="1">
    <location>
        <begin position="75"/>
        <end position="113"/>
    </location>
</feature>
<dbReference type="EMBL" id="RBWV01000011">
    <property type="protein sequence ID" value="RKS75540.1"/>
    <property type="molecule type" value="Genomic_DNA"/>
</dbReference>
<name>A0A420XQJ1_9ACTN</name>
<accession>A0A420XQJ1</accession>
<evidence type="ECO:0000256" key="1">
    <source>
        <dbReference type="SAM" id="MobiDB-lite"/>
    </source>
</evidence>
<dbReference type="AlphaFoldDB" id="A0A420XQJ1"/>
<gene>
    <name evidence="2" type="ORF">CLV35_2010</name>
</gene>
<dbReference type="Pfam" id="PF01391">
    <property type="entry name" value="Collagen"/>
    <property type="match status" value="1"/>
</dbReference>
<keyword evidence="2" id="KW-0176">Collagen</keyword>
<dbReference type="InterPro" id="IPR008160">
    <property type="entry name" value="Collagen"/>
</dbReference>
<keyword evidence="3" id="KW-1185">Reference proteome</keyword>
<organism evidence="2 3">
    <name type="scientific">Motilibacter peucedani</name>
    <dbReference type="NCBI Taxonomy" id="598650"/>
    <lineage>
        <taxon>Bacteria</taxon>
        <taxon>Bacillati</taxon>
        <taxon>Actinomycetota</taxon>
        <taxon>Actinomycetes</taxon>
        <taxon>Motilibacterales</taxon>
        <taxon>Motilibacteraceae</taxon>
        <taxon>Motilibacter</taxon>
    </lineage>
</organism>
<comment type="caution">
    <text evidence="2">The sequence shown here is derived from an EMBL/GenBank/DDBJ whole genome shotgun (WGS) entry which is preliminary data.</text>
</comment>
<dbReference type="Proteomes" id="UP000281955">
    <property type="component" value="Unassembled WGS sequence"/>
</dbReference>
<sequence>MTLLRPRPAALAAATALLVVGGAGGGAAVAATRTPRLLNVCVGTKSHAVTKPTGGRCAKGTTLYAVGAAATRGARGAAGAQGPQGVPGPQGASGAQGPQGAPGAQGPAGAVGPQGPAGGANAYVVNWLAGSGLVHATPGVTVVSSSASATNLGVTLQLPVADVRHCGAAATVLGSDSTYARTPVAQVALLSATPSRLYVSTTWDGGSPTGFSLTVTCP</sequence>
<evidence type="ECO:0000313" key="3">
    <source>
        <dbReference type="Proteomes" id="UP000281955"/>
    </source>
</evidence>
<evidence type="ECO:0000313" key="2">
    <source>
        <dbReference type="EMBL" id="RKS75540.1"/>
    </source>
</evidence>
<protein>
    <submittedName>
        <fullName evidence="2">Collagen triple helix repeat protein</fullName>
    </submittedName>
</protein>
<dbReference type="InParanoid" id="A0A420XQJ1"/>
<proteinExistence type="predicted"/>